<dbReference type="Gene3D" id="3.20.20.370">
    <property type="entry name" value="Glycoside hydrolase/deacetylase"/>
    <property type="match status" value="1"/>
</dbReference>
<dbReference type="GO" id="GO:0005975">
    <property type="term" value="P:carbohydrate metabolic process"/>
    <property type="evidence" value="ECO:0007669"/>
    <property type="project" value="InterPro"/>
</dbReference>
<organism evidence="1 2">
    <name type="scientific">Sphingomonas gellani</name>
    <dbReference type="NCBI Taxonomy" id="1166340"/>
    <lineage>
        <taxon>Bacteria</taxon>
        <taxon>Pseudomonadati</taxon>
        <taxon>Pseudomonadota</taxon>
        <taxon>Alphaproteobacteria</taxon>
        <taxon>Sphingomonadales</taxon>
        <taxon>Sphingomonadaceae</taxon>
        <taxon>Sphingomonas</taxon>
    </lineage>
</organism>
<name>A0A1H7YQI2_9SPHN</name>
<evidence type="ECO:0000313" key="2">
    <source>
        <dbReference type="Proteomes" id="UP000199206"/>
    </source>
</evidence>
<proteinExistence type="predicted"/>
<reference evidence="2" key="1">
    <citation type="submission" date="2016-10" db="EMBL/GenBank/DDBJ databases">
        <authorList>
            <person name="Varghese N."/>
            <person name="Submissions S."/>
        </authorList>
    </citation>
    <scope>NUCLEOTIDE SEQUENCE [LARGE SCALE GENOMIC DNA]</scope>
    <source>
        <strain evidence="2">S6-262</strain>
    </source>
</reference>
<dbReference type="Proteomes" id="UP000199206">
    <property type="component" value="Unassembled WGS sequence"/>
</dbReference>
<evidence type="ECO:0000313" key="1">
    <source>
        <dbReference type="EMBL" id="SEM48502.1"/>
    </source>
</evidence>
<dbReference type="OrthoDB" id="7419255at2"/>
<dbReference type="AlphaFoldDB" id="A0A1H7YQI2"/>
<dbReference type="EMBL" id="FOCF01000001">
    <property type="protein sequence ID" value="SEM48502.1"/>
    <property type="molecule type" value="Genomic_DNA"/>
</dbReference>
<dbReference type="InterPro" id="IPR011330">
    <property type="entry name" value="Glyco_hydro/deAcase_b/a-brl"/>
</dbReference>
<evidence type="ECO:0008006" key="3">
    <source>
        <dbReference type="Google" id="ProtNLM"/>
    </source>
</evidence>
<sequence>MATPVFLTVDTEFAWRDHADGRDLSAIYDRSVEPAGVGLRFHLERMGRWGLKGCFFIDPMPAIPYGVAPIARMVEAVLEAGQEVQLHCHANWAGARVGDGGAAHARFYLNEYDAGEQLELLTRATDLLVAAGAPRPIAFRAGGYAANDDTLAALAALDFRYDSSHNGAEPLDRPGIDLPPELIGPTRHHLVEVPVTLIEDRPGHLRPFQICALSSGEARAALDHAATHDHAAVTIVSHSFELANRTRDAVNAVHVRRFDALCAMLAERSDTLPTSHFADMPPLRPDGGERPLPPALLRTRLRQAEQLWSNLVAERAG</sequence>
<dbReference type="RefSeq" id="WP_093663748.1">
    <property type="nucleotide sequence ID" value="NZ_FOCF01000001.1"/>
</dbReference>
<keyword evidence="2" id="KW-1185">Reference proteome</keyword>
<protein>
    <recommendedName>
        <fullName evidence="3">Polysaccharide deacetylase</fullName>
    </recommendedName>
</protein>
<accession>A0A1H7YQI2</accession>
<gene>
    <name evidence="1" type="ORF">SAMN05192583_0367</name>
</gene>
<dbReference type="STRING" id="1166340.SAMN05192583_0367"/>
<dbReference type="SUPFAM" id="SSF88713">
    <property type="entry name" value="Glycoside hydrolase/deacetylase"/>
    <property type="match status" value="1"/>
</dbReference>